<comment type="caution">
    <text evidence="4">The sequence shown here is derived from an EMBL/GenBank/DDBJ whole genome shotgun (WGS) entry which is preliminary data.</text>
</comment>
<feature type="compositionally biased region" description="Acidic residues" evidence="2">
    <location>
        <begin position="605"/>
        <end position="618"/>
    </location>
</feature>
<dbReference type="InterPro" id="IPR011989">
    <property type="entry name" value="ARM-like"/>
</dbReference>
<evidence type="ECO:0000256" key="2">
    <source>
        <dbReference type="SAM" id="MobiDB-lite"/>
    </source>
</evidence>
<accession>A0A550CS33</accession>
<dbReference type="PANTHER" id="PTHR20959:SF1">
    <property type="entry name" value="TRANSPORT AND GOLGI ORGANIZATION PROTEIN 6 HOMOLOG"/>
    <property type="match status" value="1"/>
</dbReference>
<proteinExistence type="inferred from homology"/>
<dbReference type="InterPro" id="IPR016024">
    <property type="entry name" value="ARM-type_fold"/>
</dbReference>
<dbReference type="InterPro" id="IPR019451">
    <property type="entry name" value="Rtp1_C1"/>
</dbReference>
<evidence type="ECO:0000256" key="1">
    <source>
        <dbReference type="ARBA" id="ARBA00005724"/>
    </source>
</evidence>
<feature type="domain" description="RNA polymerase II assembly factor Rtp1 C-terminal" evidence="3">
    <location>
        <begin position="711"/>
        <end position="837"/>
    </location>
</feature>
<dbReference type="SUPFAM" id="SSF48371">
    <property type="entry name" value="ARM repeat"/>
    <property type="match status" value="1"/>
</dbReference>
<dbReference type="PANTHER" id="PTHR20959">
    <property type="entry name" value="TRANSPORT AND GOLGI ORGANIZATION PROTEIN 6 FAMILY MEMBER"/>
    <property type="match status" value="1"/>
</dbReference>
<protein>
    <recommendedName>
        <fullName evidence="3">RNA polymerase II assembly factor Rtp1 C-terminal domain-containing protein</fullName>
    </recommendedName>
</protein>
<feature type="region of interest" description="Disordered" evidence="2">
    <location>
        <begin position="908"/>
        <end position="938"/>
    </location>
</feature>
<feature type="region of interest" description="Disordered" evidence="2">
    <location>
        <begin position="603"/>
        <end position="626"/>
    </location>
</feature>
<sequence>MTSLQSCLNAGRSLIGTETQASEKVDLKSTLLRRLQRCQEQLDDDCSVDDTCSLEEIQRATASASLLIIQNVQRLLDGSASEETVIGTRDIGHLRTLISIVFKWGVEPLLAGLVPLWPLKAASGRSGIQDVSVVAQSFPELASSTAKLFGLLFPRGLEGGVAETSITTTLIHRHLVDLLKPSISLGWLPGAIATPATPVQNEMRPLVMRLLHMLPSAQTIVALGGVLSWSMLPLHVHRACAVLLSRQLLRPDGVRGLCAAIFGEERSAEDEISLDKLEHVSKVLISVPSGIKPADYFVTVIPRILDLLVADVPAAYRRAGAFAVARMLSDEKSYPHSAIASAALLPILHHPFMEVTPESSDSEVEPSRALDTLIALISNTDPSPELMTTLLTPIASALYALKYHLDRTKTSDPTLKESVGGLLSTWGRIVSPNQGIDTLWRVIDGEGGYWKADLEGHIKRVDQPHELPSLSMLTPEDKSEVDELDIDANILDLYPDPAHFVLFLRSIDRSDITAELFVRLLEAYRSAKTNGDEDPTRTLLLLQLVMQMQTKLSGDAASSFLKRPSHILAFIKHTLESLDADGVQASEQPAILDKRMEALRIAPTAEEEDEGDSDDEVGGENTISPDDEMLETTINLLLSILEANEDLSARTDPVLNDIFVLLEPLAMNGPPAVRPLAREARVVMTARLASTSGTSAKSSKKGEEDDVQETYQKALKLLQDPIMPVRAHGLLLLRQLVSAQGRGVQQAGGIDRALMPAILSIFLQCVQDEDSYLYLNALQGLAAMVDTFGKEVLKGLLNDYVGGLDGLRSSTMTQEDLDVRIRVGEALGLVIKRCGEALGMYVDMIVPVLFNIVRSAHVPTTLRTSALSLLGDCVHTYSLAMLPYVTDLLSALLDLLQVEAVAINVPPPSQEEQAAPAEADAPAPAPSMDSQPTSTNSKFPPLRRAALHFLALLIRTTTQHVYESSFNPSMFGADVVRRGKITLGYLASTDQDNIVRVMAREAGEELVELEHAMIGL</sequence>
<dbReference type="GO" id="GO:0009306">
    <property type="term" value="P:protein secretion"/>
    <property type="evidence" value="ECO:0007669"/>
    <property type="project" value="TreeGrafter"/>
</dbReference>
<gene>
    <name evidence="4" type="ORF">BD626DRAFT_554703</name>
</gene>
<dbReference type="Gene3D" id="1.25.10.10">
    <property type="entry name" value="Leucine-rich Repeat Variant"/>
    <property type="match status" value="1"/>
</dbReference>
<feature type="compositionally biased region" description="Low complexity" evidence="2">
    <location>
        <begin position="910"/>
        <end position="932"/>
    </location>
</feature>
<keyword evidence="5" id="KW-1185">Reference proteome</keyword>
<evidence type="ECO:0000313" key="5">
    <source>
        <dbReference type="Proteomes" id="UP000320762"/>
    </source>
</evidence>
<organism evidence="4 5">
    <name type="scientific">Schizophyllum amplum</name>
    <dbReference type="NCBI Taxonomy" id="97359"/>
    <lineage>
        <taxon>Eukaryota</taxon>
        <taxon>Fungi</taxon>
        <taxon>Dikarya</taxon>
        <taxon>Basidiomycota</taxon>
        <taxon>Agaricomycotina</taxon>
        <taxon>Agaricomycetes</taxon>
        <taxon>Agaricomycetidae</taxon>
        <taxon>Agaricales</taxon>
        <taxon>Schizophyllaceae</taxon>
        <taxon>Schizophyllum</taxon>
    </lineage>
</organism>
<dbReference type="Pfam" id="PF10363">
    <property type="entry name" value="RTP1_C1"/>
    <property type="match status" value="1"/>
</dbReference>
<name>A0A550CS33_9AGAR</name>
<comment type="similarity">
    <text evidence="1">Belongs to the Tango6 family.</text>
</comment>
<dbReference type="Proteomes" id="UP000320762">
    <property type="component" value="Unassembled WGS sequence"/>
</dbReference>
<dbReference type="InterPro" id="IPR039600">
    <property type="entry name" value="TANGO6/Rtp1"/>
</dbReference>
<evidence type="ECO:0000313" key="4">
    <source>
        <dbReference type="EMBL" id="TRM67616.1"/>
    </source>
</evidence>
<evidence type="ECO:0000259" key="3">
    <source>
        <dbReference type="Pfam" id="PF10363"/>
    </source>
</evidence>
<dbReference type="EMBL" id="VDMD01000002">
    <property type="protein sequence ID" value="TRM67616.1"/>
    <property type="molecule type" value="Genomic_DNA"/>
</dbReference>
<reference evidence="4 5" key="1">
    <citation type="journal article" date="2019" name="New Phytol.">
        <title>Comparative genomics reveals unique wood-decay strategies and fruiting body development in the Schizophyllaceae.</title>
        <authorList>
            <person name="Almasi E."/>
            <person name="Sahu N."/>
            <person name="Krizsan K."/>
            <person name="Balint B."/>
            <person name="Kovacs G.M."/>
            <person name="Kiss B."/>
            <person name="Cseklye J."/>
            <person name="Drula E."/>
            <person name="Henrissat B."/>
            <person name="Nagy I."/>
            <person name="Chovatia M."/>
            <person name="Adam C."/>
            <person name="LaButti K."/>
            <person name="Lipzen A."/>
            <person name="Riley R."/>
            <person name="Grigoriev I.V."/>
            <person name="Nagy L.G."/>
        </authorList>
    </citation>
    <scope>NUCLEOTIDE SEQUENCE [LARGE SCALE GENOMIC DNA]</scope>
    <source>
        <strain evidence="4 5">NL-1724</strain>
    </source>
</reference>
<dbReference type="OrthoDB" id="39591at2759"/>
<dbReference type="AlphaFoldDB" id="A0A550CS33"/>